<dbReference type="GO" id="GO:0042744">
    <property type="term" value="P:hydrogen peroxide catabolic process"/>
    <property type="evidence" value="ECO:0007669"/>
    <property type="project" value="TreeGrafter"/>
</dbReference>
<evidence type="ECO:0000259" key="12">
    <source>
        <dbReference type="PROSITE" id="PS51352"/>
    </source>
</evidence>
<dbReference type="InterPro" id="IPR013766">
    <property type="entry name" value="Thioredoxin_domain"/>
</dbReference>
<evidence type="ECO:0000256" key="1">
    <source>
        <dbReference type="ARBA" id="ARBA00009796"/>
    </source>
</evidence>
<sequence>MTDSTLESCPLYHSRAILQIGDTVPDFVARTTQGELTFSTLRGHWVMLFSHPADFTPVCTSEFIALAKAAPQFQAMNCALVGLSVDSLPSHLAWVDAIRERFGVSIPFPIVEDPSMSIARAYGMLDITAQSSVTVRAVYVIDPEGVVQAITWYPPTVGRSVKELVRLLTALQRVAEDDVLTPEGWQPGDDVMSPAAQTQDAVAAAGPAWFMSVQTGKSV</sequence>
<dbReference type="GO" id="GO:0006979">
    <property type="term" value="P:response to oxidative stress"/>
    <property type="evidence" value="ECO:0007669"/>
    <property type="project" value="TreeGrafter"/>
</dbReference>
<dbReference type="InterPro" id="IPR000866">
    <property type="entry name" value="AhpC/TSA"/>
</dbReference>
<evidence type="ECO:0000313" key="14">
    <source>
        <dbReference type="EMBL" id="GEN02877.1"/>
    </source>
</evidence>
<evidence type="ECO:0000256" key="6">
    <source>
        <dbReference type="ARBA" id="ARBA00022862"/>
    </source>
</evidence>
<dbReference type="InterPro" id="IPR050217">
    <property type="entry name" value="Peroxiredoxin"/>
</dbReference>
<dbReference type="Pfam" id="PF00578">
    <property type="entry name" value="AhpC-TSA"/>
    <property type="match status" value="1"/>
</dbReference>
<evidence type="ECO:0000313" key="16">
    <source>
        <dbReference type="Proteomes" id="UP000321104"/>
    </source>
</evidence>
<feature type="domain" description="Thioredoxin" evidence="12">
    <location>
        <begin position="18"/>
        <end position="173"/>
    </location>
</feature>
<dbReference type="GO" id="GO:0102039">
    <property type="term" value="F:NADH-dependent peroxiredoxin activity"/>
    <property type="evidence" value="ECO:0007669"/>
    <property type="project" value="UniProtKB-EC"/>
</dbReference>
<evidence type="ECO:0000256" key="10">
    <source>
        <dbReference type="ARBA" id="ARBA00047572"/>
    </source>
</evidence>
<reference evidence="14 16" key="2">
    <citation type="submission" date="2019-07" db="EMBL/GenBank/DDBJ databases">
        <title>Whole genome shotgun sequence of Acetobacter indonesiensis NBRC 16471.</title>
        <authorList>
            <person name="Hosoyama A."/>
            <person name="Uohara A."/>
            <person name="Ohji S."/>
            <person name="Ichikawa N."/>
        </authorList>
    </citation>
    <scope>NUCLEOTIDE SEQUENCE [LARGE SCALE GENOMIC DNA]</scope>
    <source>
        <strain evidence="14 16">NBRC 16471</strain>
    </source>
</reference>
<dbReference type="PROSITE" id="PS51352">
    <property type="entry name" value="THIOREDOXIN_2"/>
    <property type="match status" value="1"/>
</dbReference>
<dbReference type="EMBL" id="BJXQ01000004">
    <property type="protein sequence ID" value="GEN02877.1"/>
    <property type="molecule type" value="Genomic_DNA"/>
</dbReference>
<comment type="catalytic activity">
    <reaction evidence="10">
        <text>a hydroperoxide + NADH + H(+) = an alcohol + NAD(+) + H2O</text>
        <dbReference type="Rhea" id="RHEA:62628"/>
        <dbReference type="ChEBI" id="CHEBI:15377"/>
        <dbReference type="ChEBI" id="CHEBI:15378"/>
        <dbReference type="ChEBI" id="CHEBI:30879"/>
        <dbReference type="ChEBI" id="CHEBI:35924"/>
        <dbReference type="ChEBI" id="CHEBI:57540"/>
        <dbReference type="ChEBI" id="CHEBI:57945"/>
        <dbReference type="EC" id="1.11.1.26"/>
    </reaction>
</comment>
<dbReference type="GO" id="GO:0045454">
    <property type="term" value="P:cell redox homeostasis"/>
    <property type="evidence" value="ECO:0007669"/>
    <property type="project" value="TreeGrafter"/>
</dbReference>
<dbReference type="SUPFAM" id="SSF52833">
    <property type="entry name" value="Thioredoxin-like"/>
    <property type="match status" value="1"/>
</dbReference>
<dbReference type="InterPro" id="IPR036249">
    <property type="entry name" value="Thioredoxin-like_sf"/>
</dbReference>
<evidence type="ECO:0000256" key="7">
    <source>
        <dbReference type="ARBA" id="ARBA00023002"/>
    </source>
</evidence>
<comment type="caution">
    <text evidence="14">The sequence shown here is derived from an EMBL/GenBank/DDBJ whole genome shotgun (WGS) entry which is preliminary data.</text>
</comment>
<keyword evidence="7" id="KW-0560">Oxidoreductase</keyword>
<protein>
    <recommendedName>
        <fullName evidence="4">Alkyl hydroperoxide reductase C</fullName>
        <ecNumber evidence="3">1.11.1.26</ecNumber>
    </recommendedName>
    <alternativeName>
        <fullName evidence="9">Peroxiredoxin</fullName>
    </alternativeName>
</protein>
<dbReference type="GO" id="GO:0005829">
    <property type="term" value="C:cytosol"/>
    <property type="evidence" value="ECO:0007669"/>
    <property type="project" value="TreeGrafter"/>
</dbReference>
<evidence type="ECO:0000313" key="15">
    <source>
        <dbReference type="Proteomes" id="UP000032673"/>
    </source>
</evidence>
<proteinExistence type="inferred from homology"/>
<dbReference type="PANTHER" id="PTHR10681">
    <property type="entry name" value="THIOREDOXIN PEROXIDASE"/>
    <property type="match status" value="1"/>
</dbReference>
<evidence type="ECO:0000256" key="11">
    <source>
        <dbReference type="PIRSR" id="PIRSR000239-1"/>
    </source>
</evidence>
<dbReference type="Proteomes" id="UP000321104">
    <property type="component" value="Unassembled WGS sequence"/>
</dbReference>
<evidence type="ECO:0000313" key="13">
    <source>
        <dbReference type="EMBL" id="GAN63494.1"/>
    </source>
</evidence>
<dbReference type="InterPro" id="IPR024706">
    <property type="entry name" value="Peroxiredoxin_AhpC-typ"/>
</dbReference>
<keyword evidence="15" id="KW-1185">Reference proteome</keyword>
<reference evidence="13 15" key="1">
    <citation type="submission" date="2012-11" db="EMBL/GenBank/DDBJ databases">
        <title>Whole genome sequence of Acetobacter indonesiensis 5H-1.</title>
        <authorList>
            <person name="Azuma Y."/>
            <person name="Higashiura N."/>
            <person name="Hirakawa H."/>
            <person name="Matsushita K."/>
        </authorList>
    </citation>
    <scope>NUCLEOTIDE SEQUENCE [LARGE SCALE GENOMIC DNA]</scope>
    <source>
        <strain evidence="13 15">5H-1</strain>
    </source>
</reference>
<keyword evidence="5" id="KW-0575">Peroxidase</keyword>
<dbReference type="EMBL" id="BAMW01000030">
    <property type="protein sequence ID" value="GAN63494.1"/>
    <property type="molecule type" value="Genomic_DNA"/>
</dbReference>
<evidence type="ECO:0000256" key="2">
    <source>
        <dbReference type="ARBA" id="ARBA00011654"/>
    </source>
</evidence>
<evidence type="ECO:0000256" key="3">
    <source>
        <dbReference type="ARBA" id="ARBA00013021"/>
    </source>
</evidence>
<evidence type="ECO:0000256" key="5">
    <source>
        <dbReference type="ARBA" id="ARBA00022559"/>
    </source>
</evidence>
<keyword evidence="8" id="KW-0676">Redox-active center</keyword>
<feature type="active site" description="Cysteine sulfenic acid (-SOH) intermediate; for peroxidase activity" evidence="11">
    <location>
        <position position="59"/>
    </location>
</feature>
<evidence type="ECO:0000256" key="4">
    <source>
        <dbReference type="ARBA" id="ARBA00017462"/>
    </source>
</evidence>
<dbReference type="RefSeq" id="WP_048846070.1">
    <property type="nucleotide sequence ID" value="NZ_BAMW01000030.1"/>
</dbReference>
<comment type="subunit">
    <text evidence="2">Homodimer; disulfide-linked, upon oxidation. 5 homodimers assemble to form a ring-like decamer.</text>
</comment>
<comment type="similarity">
    <text evidence="1">Belongs to the peroxiredoxin family. AhpC/Prx1 subfamily.</text>
</comment>
<dbReference type="Pfam" id="PF10417">
    <property type="entry name" value="1-cysPrx_C"/>
    <property type="match status" value="1"/>
</dbReference>
<dbReference type="EC" id="1.11.1.26" evidence="3"/>
<dbReference type="NCBIfam" id="NF009668">
    <property type="entry name" value="PRK13189.1"/>
    <property type="match status" value="1"/>
</dbReference>
<dbReference type="GO" id="GO:0008379">
    <property type="term" value="F:thioredoxin peroxidase activity"/>
    <property type="evidence" value="ECO:0007669"/>
    <property type="project" value="TreeGrafter"/>
</dbReference>
<dbReference type="GO" id="GO:0033554">
    <property type="term" value="P:cellular response to stress"/>
    <property type="evidence" value="ECO:0007669"/>
    <property type="project" value="TreeGrafter"/>
</dbReference>
<name>A0A6N3T5L8_9PROT</name>
<dbReference type="InterPro" id="IPR019479">
    <property type="entry name" value="Peroxiredoxin_C"/>
</dbReference>
<accession>A0A6N3T5L8</accession>
<gene>
    <name evidence="13" type="ORF">Abin_030_037</name>
    <name evidence="14" type="ORF">AIN02nite_09020</name>
</gene>
<evidence type="ECO:0000256" key="9">
    <source>
        <dbReference type="ARBA" id="ARBA00032077"/>
    </source>
</evidence>
<keyword evidence="6" id="KW-0049">Antioxidant</keyword>
<evidence type="ECO:0000256" key="8">
    <source>
        <dbReference type="ARBA" id="ARBA00023284"/>
    </source>
</evidence>
<dbReference type="Proteomes" id="UP000032673">
    <property type="component" value="Unassembled WGS sequence"/>
</dbReference>
<dbReference type="PANTHER" id="PTHR10681:SF121">
    <property type="entry name" value="ALKYL HYDROPEROXIDE REDUCTASE C"/>
    <property type="match status" value="1"/>
</dbReference>
<dbReference type="AlphaFoldDB" id="A0A6N3T5L8"/>
<organism evidence="14 16">
    <name type="scientific">Acetobacter indonesiensis</name>
    <dbReference type="NCBI Taxonomy" id="104101"/>
    <lineage>
        <taxon>Bacteria</taxon>
        <taxon>Pseudomonadati</taxon>
        <taxon>Pseudomonadota</taxon>
        <taxon>Alphaproteobacteria</taxon>
        <taxon>Acetobacterales</taxon>
        <taxon>Acetobacteraceae</taxon>
        <taxon>Acetobacter</taxon>
    </lineage>
</organism>
<dbReference type="Gene3D" id="3.40.30.10">
    <property type="entry name" value="Glutaredoxin"/>
    <property type="match status" value="1"/>
</dbReference>
<dbReference type="PIRSF" id="PIRSF000239">
    <property type="entry name" value="AHPC"/>
    <property type="match status" value="1"/>
</dbReference>